<accession>A0AAV9B4V3</accession>
<organism evidence="2 3">
    <name type="scientific">Acorus gramineus</name>
    <name type="common">Dwarf sweet flag</name>
    <dbReference type="NCBI Taxonomy" id="55184"/>
    <lineage>
        <taxon>Eukaryota</taxon>
        <taxon>Viridiplantae</taxon>
        <taxon>Streptophyta</taxon>
        <taxon>Embryophyta</taxon>
        <taxon>Tracheophyta</taxon>
        <taxon>Spermatophyta</taxon>
        <taxon>Magnoliopsida</taxon>
        <taxon>Liliopsida</taxon>
        <taxon>Acoraceae</taxon>
        <taxon>Acorus</taxon>
    </lineage>
</organism>
<comment type="caution">
    <text evidence="2">The sequence shown here is derived from an EMBL/GenBank/DDBJ whole genome shotgun (WGS) entry which is preliminary data.</text>
</comment>
<proteinExistence type="predicted"/>
<dbReference type="EMBL" id="JAUJYN010000005">
    <property type="protein sequence ID" value="KAK1271398.1"/>
    <property type="molecule type" value="Genomic_DNA"/>
</dbReference>
<protein>
    <submittedName>
        <fullName evidence="2">Uncharacterized protein</fullName>
    </submittedName>
</protein>
<sequence length="184" mass="21117">MHLLQTPWLTNQLNFPKQQEEMHNHKIKKCHLSFATQQHRLDMLKKSLHSTPHICREEQLNQVSTKDSHLPSRYPQKPHIPPNQYPDCESTPVSAGCPPCPSTAWTPKPHHSSPSRKPPPPKKTNSPHASPPRLPQQISETRTVPYNHQTPGDPAVHRVRHIVPQTRRPRKPLNPASSVESWKR</sequence>
<evidence type="ECO:0000313" key="2">
    <source>
        <dbReference type="EMBL" id="KAK1271398.1"/>
    </source>
</evidence>
<name>A0AAV9B4V3_ACOGR</name>
<gene>
    <name evidence="2" type="ORF">QJS04_geneDACA012641</name>
</gene>
<keyword evidence="3" id="KW-1185">Reference proteome</keyword>
<dbReference type="Proteomes" id="UP001179952">
    <property type="component" value="Unassembled WGS sequence"/>
</dbReference>
<feature type="compositionally biased region" description="Polar residues" evidence="1">
    <location>
        <begin position="136"/>
        <end position="150"/>
    </location>
</feature>
<reference evidence="2" key="2">
    <citation type="submission" date="2023-06" db="EMBL/GenBank/DDBJ databases">
        <authorList>
            <person name="Ma L."/>
            <person name="Liu K.-W."/>
            <person name="Li Z."/>
            <person name="Hsiao Y.-Y."/>
            <person name="Qi Y."/>
            <person name="Fu T."/>
            <person name="Tang G."/>
            <person name="Zhang D."/>
            <person name="Sun W.-H."/>
            <person name="Liu D.-K."/>
            <person name="Li Y."/>
            <person name="Chen G.-Z."/>
            <person name="Liu X.-D."/>
            <person name="Liao X.-Y."/>
            <person name="Jiang Y.-T."/>
            <person name="Yu X."/>
            <person name="Hao Y."/>
            <person name="Huang J."/>
            <person name="Zhao X.-W."/>
            <person name="Ke S."/>
            <person name="Chen Y.-Y."/>
            <person name="Wu W.-L."/>
            <person name="Hsu J.-L."/>
            <person name="Lin Y.-F."/>
            <person name="Huang M.-D."/>
            <person name="Li C.-Y."/>
            <person name="Huang L."/>
            <person name="Wang Z.-W."/>
            <person name="Zhao X."/>
            <person name="Zhong W.-Y."/>
            <person name="Peng D.-H."/>
            <person name="Ahmad S."/>
            <person name="Lan S."/>
            <person name="Zhang J.-S."/>
            <person name="Tsai W.-C."/>
            <person name="Van De Peer Y."/>
            <person name="Liu Z.-J."/>
        </authorList>
    </citation>
    <scope>NUCLEOTIDE SEQUENCE</scope>
    <source>
        <strain evidence="2">SCP</strain>
        <tissue evidence="2">Leaves</tissue>
    </source>
</reference>
<dbReference type="AlphaFoldDB" id="A0AAV9B4V3"/>
<evidence type="ECO:0000313" key="3">
    <source>
        <dbReference type="Proteomes" id="UP001179952"/>
    </source>
</evidence>
<feature type="compositionally biased region" description="Polar residues" evidence="1">
    <location>
        <begin position="175"/>
        <end position="184"/>
    </location>
</feature>
<feature type="compositionally biased region" description="Basic residues" evidence="1">
    <location>
        <begin position="157"/>
        <end position="171"/>
    </location>
</feature>
<reference evidence="2" key="1">
    <citation type="journal article" date="2023" name="Nat. Commun.">
        <title>Diploid and tetraploid genomes of Acorus and the evolution of monocots.</title>
        <authorList>
            <person name="Ma L."/>
            <person name="Liu K.W."/>
            <person name="Li Z."/>
            <person name="Hsiao Y.Y."/>
            <person name="Qi Y."/>
            <person name="Fu T."/>
            <person name="Tang G.D."/>
            <person name="Zhang D."/>
            <person name="Sun W.H."/>
            <person name="Liu D.K."/>
            <person name="Li Y."/>
            <person name="Chen G.Z."/>
            <person name="Liu X.D."/>
            <person name="Liao X.Y."/>
            <person name="Jiang Y.T."/>
            <person name="Yu X."/>
            <person name="Hao Y."/>
            <person name="Huang J."/>
            <person name="Zhao X.W."/>
            <person name="Ke S."/>
            <person name="Chen Y.Y."/>
            <person name="Wu W.L."/>
            <person name="Hsu J.L."/>
            <person name="Lin Y.F."/>
            <person name="Huang M.D."/>
            <person name="Li C.Y."/>
            <person name="Huang L."/>
            <person name="Wang Z.W."/>
            <person name="Zhao X."/>
            <person name="Zhong W.Y."/>
            <person name="Peng D.H."/>
            <person name="Ahmad S."/>
            <person name="Lan S."/>
            <person name="Zhang J.S."/>
            <person name="Tsai W.C."/>
            <person name="Van de Peer Y."/>
            <person name="Liu Z.J."/>
        </authorList>
    </citation>
    <scope>NUCLEOTIDE SEQUENCE</scope>
    <source>
        <strain evidence="2">SCP</strain>
    </source>
</reference>
<evidence type="ECO:0000256" key="1">
    <source>
        <dbReference type="SAM" id="MobiDB-lite"/>
    </source>
</evidence>
<feature type="region of interest" description="Disordered" evidence="1">
    <location>
        <begin position="61"/>
        <end position="184"/>
    </location>
</feature>